<feature type="chain" id="PRO_5045061893" evidence="2">
    <location>
        <begin position="20"/>
        <end position="212"/>
    </location>
</feature>
<proteinExistence type="predicted"/>
<evidence type="ECO:0000256" key="2">
    <source>
        <dbReference type="SAM" id="SignalP"/>
    </source>
</evidence>
<keyword evidence="4" id="KW-1185">Reference proteome</keyword>
<dbReference type="PANTHER" id="PTHR35869">
    <property type="entry name" value="OUTER-MEMBRANE LIPOPROTEIN CARRIER PROTEIN"/>
    <property type="match status" value="1"/>
</dbReference>
<evidence type="ECO:0000256" key="1">
    <source>
        <dbReference type="ARBA" id="ARBA00022729"/>
    </source>
</evidence>
<accession>A0ABV7M9K0</accession>
<evidence type="ECO:0000313" key="3">
    <source>
        <dbReference type="EMBL" id="MFC3302124.1"/>
    </source>
</evidence>
<sequence>MSLPMVLFVAAMNTATAPAANPQDMLDPKVDMERRQSLLEAARSGLESIRALQAKFTQVAPSGTISTGTLYLQRPGRLRFEYDEPSPMLIVATGGLVYVQDKELQTTDSYPVGQTPLRFLLSKELDLEAAQVMSVEESRHGLKIVLAAKDKDLRGHLALLFEPENLNLAGWSFVDANGQVTLVNLEDVEQKKRLPGSLFRVPQSEGLFLSDN</sequence>
<organism evidence="3 4">
    <name type="scientific">Parvularcula lutaonensis</name>
    <dbReference type="NCBI Taxonomy" id="491923"/>
    <lineage>
        <taxon>Bacteria</taxon>
        <taxon>Pseudomonadati</taxon>
        <taxon>Pseudomonadota</taxon>
        <taxon>Alphaproteobacteria</taxon>
        <taxon>Parvularculales</taxon>
        <taxon>Parvularculaceae</taxon>
        <taxon>Parvularcula</taxon>
    </lineage>
</organism>
<keyword evidence="3" id="KW-0449">Lipoprotein</keyword>
<dbReference type="PANTHER" id="PTHR35869:SF1">
    <property type="entry name" value="OUTER-MEMBRANE LIPOPROTEIN CARRIER PROTEIN"/>
    <property type="match status" value="1"/>
</dbReference>
<dbReference type="Gene3D" id="2.50.20.10">
    <property type="entry name" value="Lipoprotein localisation LolA/LolB/LppX"/>
    <property type="match status" value="1"/>
</dbReference>
<dbReference type="Pfam" id="PF03548">
    <property type="entry name" value="LolA"/>
    <property type="match status" value="1"/>
</dbReference>
<keyword evidence="1 2" id="KW-0732">Signal</keyword>
<gene>
    <name evidence="3" type="ORF">ACFONP_05195</name>
</gene>
<dbReference type="SUPFAM" id="SSF89392">
    <property type="entry name" value="Prokaryotic lipoproteins and lipoprotein localization factors"/>
    <property type="match status" value="1"/>
</dbReference>
<evidence type="ECO:0000313" key="4">
    <source>
        <dbReference type="Proteomes" id="UP001595607"/>
    </source>
</evidence>
<dbReference type="InterPro" id="IPR004564">
    <property type="entry name" value="OM_lipoprot_carrier_LolA-like"/>
</dbReference>
<dbReference type="EMBL" id="JBHRVA010000002">
    <property type="protein sequence ID" value="MFC3302124.1"/>
    <property type="molecule type" value="Genomic_DNA"/>
</dbReference>
<reference evidence="4" key="1">
    <citation type="journal article" date="2019" name="Int. J. Syst. Evol. Microbiol.">
        <title>The Global Catalogue of Microorganisms (GCM) 10K type strain sequencing project: providing services to taxonomists for standard genome sequencing and annotation.</title>
        <authorList>
            <consortium name="The Broad Institute Genomics Platform"/>
            <consortium name="The Broad Institute Genome Sequencing Center for Infectious Disease"/>
            <person name="Wu L."/>
            <person name="Ma J."/>
        </authorList>
    </citation>
    <scope>NUCLEOTIDE SEQUENCE [LARGE SCALE GENOMIC DNA]</scope>
    <source>
        <strain evidence="4">KCTC 22245</strain>
    </source>
</reference>
<dbReference type="Proteomes" id="UP001595607">
    <property type="component" value="Unassembled WGS sequence"/>
</dbReference>
<feature type="signal peptide" evidence="2">
    <location>
        <begin position="1"/>
        <end position="19"/>
    </location>
</feature>
<dbReference type="CDD" id="cd16325">
    <property type="entry name" value="LolA"/>
    <property type="match status" value="1"/>
</dbReference>
<protein>
    <submittedName>
        <fullName evidence="3">Outer membrane lipoprotein carrier protein LolA</fullName>
    </submittedName>
</protein>
<dbReference type="InterPro" id="IPR029046">
    <property type="entry name" value="LolA/LolB/LppX"/>
</dbReference>
<dbReference type="RefSeq" id="WP_189574423.1">
    <property type="nucleotide sequence ID" value="NZ_BMXU01000001.1"/>
</dbReference>
<name>A0ABV7M9K0_9PROT</name>
<comment type="caution">
    <text evidence="3">The sequence shown here is derived from an EMBL/GenBank/DDBJ whole genome shotgun (WGS) entry which is preliminary data.</text>
</comment>